<organism evidence="2 3">
    <name type="scientific">Zea mays</name>
    <name type="common">Maize</name>
    <dbReference type="NCBI Taxonomy" id="4577"/>
    <lineage>
        <taxon>Eukaryota</taxon>
        <taxon>Viridiplantae</taxon>
        <taxon>Streptophyta</taxon>
        <taxon>Embryophyta</taxon>
        <taxon>Tracheophyta</taxon>
        <taxon>Spermatophyta</taxon>
        <taxon>Magnoliopsida</taxon>
        <taxon>Liliopsida</taxon>
        <taxon>Poales</taxon>
        <taxon>Poaceae</taxon>
        <taxon>PACMAD clade</taxon>
        <taxon>Panicoideae</taxon>
        <taxon>Andropogonodae</taxon>
        <taxon>Andropogoneae</taxon>
        <taxon>Tripsacinae</taxon>
        <taxon>Zea</taxon>
    </lineage>
</organism>
<evidence type="ECO:0000313" key="2">
    <source>
        <dbReference type="EnsemblPlants" id="Zm00001eb409310_P001"/>
    </source>
</evidence>
<accession>A0A804RH76</accession>
<name>A0A804RH76_MAIZE</name>
<reference evidence="2" key="3">
    <citation type="submission" date="2021-05" db="UniProtKB">
        <authorList>
            <consortium name="EnsemblPlants"/>
        </authorList>
    </citation>
    <scope>IDENTIFICATION</scope>
    <source>
        <strain evidence="2">cv. B73</strain>
    </source>
</reference>
<reference evidence="2" key="2">
    <citation type="submission" date="2019-07" db="EMBL/GenBank/DDBJ databases">
        <authorList>
            <person name="Seetharam A."/>
            <person name="Woodhouse M."/>
            <person name="Cannon E."/>
        </authorList>
    </citation>
    <scope>NUCLEOTIDE SEQUENCE [LARGE SCALE GENOMIC DNA]</scope>
    <source>
        <strain evidence="2">cv. B73</strain>
    </source>
</reference>
<evidence type="ECO:0000313" key="3">
    <source>
        <dbReference type="Proteomes" id="UP000007305"/>
    </source>
</evidence>
<keyword evidence="3" id="KW-1185">Reference proteome</keyword>
<evidence type="ECO:0000256" key="1">
    <source>
        <dbReference type="SAM" id="MobiDB-lite"/>
    </source>
</evidence>
<protein>
    <submittedName>
        <fullName evidence="2">Uncharacterized protein</fullName>
    </submittedName>
</protein>
<dbReference type="Gramene" id="Zm00001eb409310_T001">
    <property type="protein sequence ID" value="Zm00001eb409310_P001"/>
    <property type="gene ID" value="Zm00001eb409310"/>
</dbReference>
<sequence>MEGPHTISGKGAPRRAQPSSDSAPHPRIRWQNRHPQPCAPARRGHASAPRPHLTAASTFRIPPRMPEISVVPLPLSCSSLALALAVARYLCRYPLACLYLTQLSHDLVSLSSPVTPCTPSPSFPSYSATPSTLVATIRHAIIAVVHWRGKVPAIDAIIRWTEAELFPVQTNCNLQIHTKDYRTKGKIYLDGGERFTNSMAIWTTSLHQHGIQTTSHGKLRQCVCLVVNGEARWHLPTDRSNIIRAAVGAQGLHDLCGDGPGIASVSTSTSRMVAAELDGVVIEKLSRLFQVCPVLQMQIEVQRKLNEQLEVDDLLLAPARSE</sequence>
<proteinExistence type="predicted"/>
<dbReference type="Proteomes" id="UP000007305">
    <property type="component" value="Chromosome 10"/>
</dbReference>
<dbReference type="EnsemblPlants" id="Zm00001eb409310_T001">
    <property type="protein sequence ID" value="Zm00001eb409310_P001"/>
    <property type="gene ID" value="Zm00001eb409310"/>
</dbReference>
<reference evidence="3" key="1">
    <citation type="journal article" date="2009" name="Science">
        <title>The B73 maize genome: complexity, diversity, and dynamics.</title>
        <authorList>
            <person name="Schnable P.S."/>
            <person name="Ware D."/>
            <person name="Fulton R.S."/>
            <person name="Stein J.C."/>
            <person name="Wei F."/>
            <person name="Pasternak S."/>
            <person name="Liang C."/>
            <person name="Zhang J."/>
            <person name="Fulton L."/>
            <person name="Graves T.A."/>
            <person name="Minx P."/>
            <person name="Reily A.D."/>
            <person name="Courtney L."/>
            <person name="Kruchowski S.S."/>
            <person name="Tomlinson C."/>
            <person name="Strong C."/>
            <person name="Delehaunty K."/>
            <person name="Fronick C."/>
            <person name="Courtney B."/>
            <person name="Rock S.M."/>
            <person name="Belter E."/>
            <person name="Du F."/>
            <person name="Kim K."/>
            <person name="Abbott R.M."/>
            <person name="Cotton M."/>
            <person name="Levy A."/>
            <person name="Marchetto P."/>
            <person name="Ochoa K."/>
            <person name="Jackson S.M."/>
            <person name="Gillam B."/>
            <person name="Chen W."/>
            <person name="Yan L."/>
            <person name="Higginbotham J."/>
            <person name="Cardenas M."/>
            <person name="Waligorski J."/>
            <person name="Applebaum E."/>
            <person name="Phelps L."/>
            <person name="Falcone J."/>
            <person name="Kanchi K."/>
            <person name="Thane T."/>
            <person name="Scimone A."/>
            <person name="Thane N."/>
            <person name="Henke J."/>
            <person name="Wang T."/>
            <person name="Ruppert J."/>
            <person name="Shah N."/>
            <person name="Rotter K."/>
            <person name="Hodges J."/>
            <person name="Ingenthron E."/>
            <person name="Cordes M."/>
            <person name="Kohlberg S."/>
            <person name="Sgro J."/>
            <person name="Delgado B."/>
            <person name="Mead K."/>
            <person name="Chinwalla A."/>
            <person name="Leonard S."/>
            <person name="Crouse K."/>
            <person name="Collura K."/>
            <person name="Kudrna D."/>
            <person name="Currie J."/>
            <person name="He R."/>
            <person name="Angelova A."/>
            <person name="Rajasekar S."/>
            <person name="Mueller T."/>
            <person name="Lomeli R."/>
            <person name="Scara G."/>
            <person name="Ko A."/>
            <person name="Delaney K."/>
            <person name="Wissotski M."/>
            <person name="Lopez G."/>
            <person name="Campos D."/>
            <person name="Braidotti M."/>
            <person name="Ashley E."/>
            <person name="Golser W."/>
            <person name="Kim H."/>
            <person name="Lee S."/>
            <person name="Lin J."/>
            <person name="Dujmic Z."/>
            <person name="Kim W."/>
            <person name="Talag J."/>
            <person name="Zuccolo A."/>
            <person name="Fan C."/>
            <person name="Sebastian A."/>
            <person name="Kramer M."/>
            <person name="Spiegel L."/>
            <person name="Nascimento L."/>
            <person name="Zutavern T."/>
            <person name="Miller B."/>
            <person name="Ambroise C."/>
            <person name="Muller S."/>
            <person name="Spooner W."/>
            <person name="Narechania A."/>
            <person name="Ren L."/>
            <person name="Wei S."/>
            <person name="Kumari S."/>
            <person name="Faga B."/>
            <person name="Levy M.J."/>
            <person name="McMahan L."/>
            <person name="Van Buren P."/>
            <person name="Vaughn M.W."/>
            <person name="Ying K."/>
            <person name="Yeh C.-T."/>
            <person name="Emrich S.J."/>
            <person name="Jia Y."/>
            <person name="Kalyanaraman A."/>
            <person name="Hsia A.-P."/>
            <person name="Barbazuk W.B."/>
            <person name="Baucom R.S."/>
            <person name="Brutnell T.P."/>
            <person name="Carpita N.C."/>
            <person name="Chaparro C."/>
            <person name="Chia J.-M."/>
            <person name="Deragon J.-M."/>
            <person name="Estill J.C."/>
            <person name="Fu Y."/>
            <person name="Jeddeloh J.A."/>
            <person name="Han Y."/>
            <person name="Lee H."/>
            <person name="Li P."/>
            <person name="Lisch D.R."/>
            <person name="Liu S."/>
            <person name="Liu Z."/>
            <person name="Nagel D.H."/>
            <person name="McCann M.C."/>
            <person name="SanMiguel P."/>
            <person name="Myers A.M."/>
            <person name="Nettleton D."/>
            <person name="Nguyen J."/>
            <person name="Penning B.W."/>
            <person name="Ponnala L."/>
            <person name="Schneider K.L."/>
            <person name="Schwartz D.C."/>
            <person name="Sharma A."/>
            <person name="Soderlund C."/>
            <person name="Springer N.M."/>
            <person name="Sun Q."/>
            <person name="Wang H."/>
            <person name="Waterman M."/>
            <person name="Westerman R."/>
            <person name="Wolfgruber T.K."/>
            <person name="Yang L."/>
            <person name="Yu Y."/>
            <person name="Zhang L."/>
            <person name="Zhou S."/>
            <person name="Zhu Q."/>
            <person name="Bennetzen J.L."/>
            <person name="Dawe R.K."/>
            <person name="Jiang J."/>
            <person name="Jiang N."/>
            <person name="Presting G.G."/>
            <person name="Wessler S.R."/>
            <person name="Aluru S."/>
            <person name="Martienssen R.A."/>
            <person name="Clifton S.W."/>
            <person name="McCombie W.R."/>
            <person name="Wing R.A."/>
            <person name="Wilson R.K."/>
        </authorList>
    </citation>
    <scope>NUCLEOTIDE SEQUENCE [LARGE SCALE GENOMIC DNA]</scope>
    <source>
        <strain evidence="3">cv. B73</strain>
    </source>
</reference>
<dbReference type="InParanoid" id="A0A804RH76"/>
<feature type="region of interest" description="Disordered" evidence="1">
    <location>
        <begin position="1"/>
        <end position="51"/>
    </location>
</feature>
<dbReference type="AlphaFoldDB" id="A0A804RH76"/>